<accession>A0A2G5HY74</accession>
<dbReference type="AlphaFoldDB" id="A0A2G5HY74"/>
<proteinExistence type="predicted"/>
<evidence type="ECO:0000313" key="3">
    <source>
        <dbReference type="Proteomes" id="UP000230605"/>
    </source>
</evidence>
<evidence type="ECO:0000256" key="1">
    <source>
        <dbReference type="SAM" id="MobiDB-lite"/>
    </source>
</evidence>
<feature type="region of interest" description="Disordered" evidence="1">
    <location>
        <begin position="58"/>
        <end position="108"/>
    </location>
</feature>
<reference evidence="2 3" key="1">
    <citation type="submission" date="2015-10" db="EMBL/GenBank/DDBJ databases">
        <title>The cercosporin biosynthetic gene cluster was horizontally transferred to several fungal lineages and shown to be expanded in Cercospora beticola based on microsynteny with recipient genomes.</title>
        <authorList>
            <person name="De Jonge R."/>
            <person name="Ebert M.K."/>
            <person name="Suttle J.C."/>
            <person name="Jurick Ii W.M."/>
            <person name="Secor G.A."/>
            <person name="Thomma B.P."/>
            <person name="Van De Peer Y."/>
            <person name="Bolton M.D."/>
        </authorList>
    </citation>
    <scope>NUCLEOTIDE SEQUENCE [LARGE SCALE GENOMIC DNA]</scope>
    <source>
        <strain evidence="2 3">09-40</strain>
    </source>
</reference>
<name>A0A2G5HY74_CERBT</name>
<dbReference type="EMBL" id="LKMD01000102">
    <property type="protein sequence ID" value="PIA97495.1"/>
    <property type="molecule type" value="Genomic_DNA"/>
</dbReference>
<organism evidence="2 3">
    <name type="scientific">Cercospora beticola</name>
    <name type="common">Sugarbeet leaf spot fungus</name>
    <dbReference type="NCBI Taxonomy" id="122368"/>
    <lineage>
        <taxon>Eukaryota</taxon>
        <taxon>Fungi</taxon>
        <taxon>Dikarya</taxon>
        <taxon>Ascomycota</taxon>
        <taxon>Pezizomycotina</taxon>
        <taxon>Dothideomycetes</taxon>
        <taxon>Dothideomycetidae</taxon>
        <taxon>Mycosphaerellales</taxon>
        <taxon>Mycosphaerellaceae</taxon>
        <taxon>Cercospora</taxon>
    </lineage>
</organism>
<gene>
    <name evidence="2" type="ORF">CB0940_05863</name>
</gene>
<protein>
    <submittedName>
        <fullName evidence="2">Uncharacterized protein</fullName>
    </submittedName>
</protein>
<sequence>QLRLWLLLEHITKHSKLLPLGPAHTVFRLQQISRHVCRLPRRREAIRRVLLQDLRHESQRPRRPLQGPVHAHIRGQPNTRRRRHHHEALRASVPASRAPSRHSRCTAQQRGRWHSGHCHWCLVGRGGEETNELLSDLPAVARWPGQLLHLQRHFPFGIPSSLNSCTRGASVNLGERAEWA</sequence>
<dbReference type="Proteomes" id="UP000230605">
    <property type="component" value="Chromosome 2"/>
</dbReference>
<feature type="non-terminal residue" evidence="2">
    <location>
        <position position="1"/>
    </location>
</feature>
<evidence type="ECO:0000313" key="2">
    <source>
        <dbReference type="EMBL" id="PIA97495.1"/>
    </source>
</evidence>
<comment type="caution">
    <text evidence="2">The sequence shown here is derived from an EMBL/GenBank/DDBJ whole genome shotgun (WGS) entry which is preliminary data.</text>
</comment>